<keyword evidence="5" id="KW-1185">Reference proteome</keyword>
<dbReference type="PANTHER" id="PTHR43798">
    <property type="entry name" value="MONOACYLGLYCEROL LIPASE"/>
    <property type="match status" value="1"/>
</dbReference>
<dbReference type="InterPro" id="IPR032710">
    <property type="entry name" value="NTF2-like_dom_sf"/>
</dbReference>
<accession>A0A2P5GPU4</accession>
<protein>
    <submittedName>
        <fullName evidence="4">Hydrolase</fullName>
    </submittedName>
</protein>
<evidence type="ECO:0000313" key="6">
    <source>
        <dbReference type="Proteomes" id="UP000247005"/>
    </source>
</evidence>
<sequence>MEMLPQSDAPDLNATAVIQAWFSAFAEGKIDDAVALLDENVVWHIDGDPAVSTIGLLRGPEQVRRWLENFPRHFRPQVFTINDMIEHHGHVLALGRFRHTVLSTGNTVGSDMIIHFTVAGSKITRYQIFEDSALLSRAFASSDNWQRQEIRVNGTLYRYWDRGEGPTLIFAHGLFVDHTTFAAQVEVLRRSWRCIVLDMPGHGESGYNPEGWTLDDISQDLALMIQEMSLGKVTFIGQSQGGMTGLRLAASDPQLLSGLVLIGTSARAEFPERLVQWNAHRETLLTGTEQAREALFATLQQHINAPARFAEHPSDILRERALMMAHDRTGLVQALDAAVFKRGDVHGRLNTITVPTLVICGESDTATPVELSQELAAAIPAASLLTLPGTGHHPESEAAQAVTHAIEQFLLAQR</sequence>
<dbReference type="EMBL" id="PQGD01000009">
    <property type="protein sequence ID" value="POP48578.1"/>
    <property type="molecule type" value="Genomic_DNA"/>
</dbReference>
<dbReference type="InterPro" id="IPR029058">
    <property type="entry name" value="AB_hydrolase_fold"/>
</dbReference>
<keyword evidence="4" id="KW-0378">Hydrolase</keyword>
<comment type="caution">
    <text evidence="4">The sequence shown here is derived from an EMBL/GenBank/DDBJ whole genome shotgun (WGS) entry which is preliminary data.</text>
</comment>
<feature type="domain" description="AB hydrolase-1" evidence="1">
    <location>
        <begin position="166"/>
        <end position="393"/>
    </location>
</feature>
<evidence type="ECO:0000313" key="3">
    <source>
        <dbReference type="EMBL" id="POP45295.1"/>
    </source>
</evidence>
<dbReference type="RefSeq" id="WP_103675914.1">
    <property type="nucleotide sequence ID" value="NZ_PQGD01000009.1"/>
</dbReference>
<dbReference type="Pfam" id="PF12680">
    <property type="entry name" value="SnoaL_2"/>
    <property type="match status" value="1"/>
</dbReference>
<dbReference type="Pfam" id="PF00561">
    <property type="entry name" value="Abhydrolase_1"/>
    <property type="match status" value="1"/>
</dbReference>
<name>A0A2P5GPU4_9ENTR</name>
<feature type="domain" description="SnoaL-like" evidence="2">
    <location>
        <begin position="18"/>
        <end position="126"/>
    </location>
</feature>
<dbReference type="InterPro" id="IPR000639">
    <property type="entry name" value="Epox_hydrolase-like"/>
</dbReference>
<proteinExistence type="predicted"/>
<evidence type="ECO:0000259" key="2">
    <source>
        <dbReference type="Pfam" id="PF12680"/>
    </source>
</evidence>
<dbReference type="InterPro" id="IPR037401">
    <property type="entry name" value="SnoaL-like"/>
</dbReference>
<dbReference type="OrthoDB" id="9780765at2"/>
<evidence type="ECO:0000313" key="5">
    <source>
        <dbReference type="Proteomes" id="UP000237073"/>
    </source>
</evidence>
<dbReference type="Proteomes" id="UP000247005">
    <property type="component" value="Unassembled WGS sequence"/>
</dbReference>
<dbReference type="GO" id="GO:0016787">
    <property type="term" value="F:hydrolase activity"/>
    <property type="evidence" value="ECO:0007669"/>
    <property type="project" value="UniProtKB-KW"/>
</dbReference>
<organism evidence="4 6">
    <name type="scientific">Superficieibacter electus</name>
    <dbReference type="NCBI Taxonomy" id="2022662"/>
    <lineage>
        <taxon>Bacteria</taxon>
        <taxon>Pseudomonadati</taxon>
        <taxon>Pseudomonadota</taxon>
        <taxon>Gammaproteobacteria</taxon>
        <taxon>Enterobacterales</taxon>
        <taxon>Enterobacteriaceae</taxon>
        <taxon>Superficieibacter</taxon>
    </lineage>
</organism>
<dbReference type="InterPro" id="IPR050266">
    <property type="entry name" value="AB_hydrolase_sf"/>
</dbReference>
<dbReference type="SUPFAM" id="SSF53474">
    <property type="entry name" value="alpha/beta-Hydrolases"/>
    <property type="match status" value="1"/>
</dbReference>
<dbReference type="Gene3D" id="3.10.450.50">
    <property type="match status" value="1"/>
</dbReference>
<dbReference type="SUPFAM" id="SSF54427">
    <property type="entry name" value="NTF2-like"/>
    <property type="match status" value="1"/>
</dbReference>
<dbReference type="Proteomes" id="UP000237073">
    <property type="component" value="Unassembled WGS sequence"/>
</dbReference>
<evidence type="ECO:0000313" key="4">
    <source>
        <dbReference type="EMBL" id="POP48578.1"/>
    </source>
</evidence>
<dbReference type="AlphaFoldDB" id="A0A2P5GPU4"/>
<dbReference type="InterPro" id="IPR000073">
    <property type="entry name" value="AB_hydrolase_1"/>
</dbReference>
<dbReference type="EMBL" id="PQGE01000007">
    <property type="protein sequence ID" value="POP45295.1"/>
    <property type="molecule type" value="Genomic_DNA"/>
</dbReference>
<gene>
    <name evidence="4" type="ORF">CHU32_12830</name>
    <name evidence="3" type="ORF">CHU33_09905</name>
</gene>
<evidence type="ECO:0000259" key="1">
    <source>
        <dbReference type="Pfam" id="PF00561"/>
    </source>
</evidence>
<dbReference type="Gene3D" id="3.40.50.1820">
    <property type="entry name" value="alpha/beta hydrolase"/>
    <property type="match status" value="1"/>
</dbReference>
<reference evidence="5 6" key="1">
    <citation type="submission" date="2018-01" db="EMBL/GenBank/DDBJ databases">
        <title>Superficieibacter electus gen. nov., sp. nov., an extended-spectrum beta-lactamase possessing member of the Enterobacteriaceae family, isolated from intensive care unit surfaces.</title>
        <authorList>
            <person name="Potter R.F."/>
            <person name="D'Souza A.W."/>
        </authorList>
    </citation>
    <scope>NUCLEOTIDE SEQUENCE [LARGE SCALE GENOMIC DNA]</scope>
    <source>
        <strain evidence="4 6">BP-1</strain>
        <strain evidence="3 5">BP-2</strain>
    </source>
</reference>
<dbReference type="PRINTS" id="PR00111">
    <property type="entry name" value="ABHYDROLASE"/>
</dbReference>
<dbReference type="PRINTS" id="PR00412">
    <property type="entry name" value="EPOXHYDRLASE"/>
</dbReference>